<feature type="region of interest" description="Disordered" evidence="2">
    <location>
        <begin position="1"/>
        <end position="21"/>
    </location>
</feature>
<keyword evidence="1" id="KW-0862">Zinc</keyword>
<dbReference type="PROSITE" id="PS50157">
    <property type="entry name" value="ZINC_FINGER_C2H2_2"/>
    <property type="match status" value="1"/>
</dbReference>
<dbReference type="PROSITE" id="PS00028">
    <property type="entry name" value="ZINC_FINGER_C2H2_1"/>
    <property type="match status" value="1"/>
</dbReference>
<proteinExistence type="predicted"/>
<feature type="region of interest" description="Disordered" evidence="2">
    <location>
        <begin position="416"/>
        <end position="445"/>
    </location>
</feature>
<accession>A0A172MLE7</accession>
<keyword evidence="1" id="KW-0863">Zinc-finger</keyword>
<dbReference type="PANTHER" id="PTHR36055">
    <property type="entry name" value="C2H2-LIKE ZINC FINGER PROTEIN"/>
    <property type="match status" value="1"/>
</dbReference>
<evidence type="ECO:0000313" key="4">
    <source>
        <dbReference type="EMBL" id="AND01124.1"/>
    </source>
</evidence>
<protein>
    <recommendedName>
        <fullName evidence="3">C2H2-type domain-containing protein</fullName>
    </recommendedName>
</protein>
<feature type="compositionally biased region" description="Basic and acidic residues" evidence="2">
    <location>
        <begin position="420"/>
        <end position="437"/>
    </location>
</feature>
<dbReference type="InterPro" id="IPR013087">
    <property type="entry name" value="Znf_C2H2_type"/>
</dbReference>
<dbReference type="AlphaFoldDB" id="A0A172MLE7"/>
<keyword evidence="1" id="KW-0479">Metal-binding</keyword>
<organism evidence="4">
    <name type="scientific">Linum usitatissimum</name>
    <name type="common">Flax</name>
    <name type="synonym">Linum humile</name>
    <dbReference type="NCBI Taxonomy" id="4006"/>
    <lineage>
        <taxon>Eukaryota</taxon>
        <taxon>Viridiplantae</taxon>
        <taxon>Streptophyta</taxon>
        <taxon>Embryophyta</taxon>
        <taxon>Tracheophyta</taxon>
        <taxon>Spermatophyta</taxon>
        <taxon>Magnoliopsida</taxon>
        <taxon>eudicotyledons</taxon>
        <taxon>Gunneridae</taxon>
        <taxon>Pentapetalae</taxon>
        <taxon>rosids</taxon>
        <taxon>fabids</taxon>
        <taxon>Malpighiales</taxon>
        <taxon>Linaceae</taxon>
        <taxon>Linum</taxon>
    </lineage>
</organism>
<feature type="compositionally biased region" description="Basic and acidic residues" evidence="2">
    <location>
        <begin position="507"/>
        <end position="517"/>
    </location>
</feature>
<feature type="region of interest" description="Disordered" evidence="2">
    <location>
        <begin position="260"/>
        <end position="303"/>
    </location>
</feature>
<evidence type="ECO:0000256" key="1">
    <source>
        <dbReference type="PROSITE-ProRule" id="PRU00042"/>
    </source>
</evidence>
<feature type="compositionally biased region" description="Basic and acidic residues" evidence="2">
    <location>
        <begin position="479"/>
        <end position="491"/>
    </location>
</feature>
<feature type="compositionally biased region" description="Basic and acidic residues" evidence="2">
    <location>
        <begin position="267"/>
        <end position="280"/>
    </location>
</feature>
<evidence type="ECO:0000259" key="3">
    <source>
        <dbReference type="PROSITE" id="PS50157"/>
    </source>
</evidence>
<dbReference type="PANTHER" id="PTHR36055:SF1">
    <property type="entry name" value="C2H2-LIKE ZINC FINGER PROTEIN"/>
    <property type="match status" value="1"/>
</dbReference>
<dbReference type="GO" id="GO:0008270">
    <property type="term" value="F:zinc ion binding"/>
    <property type="evidence" value="ECO:0007669"/>
    <property type="project" value="UniProtKB-KW"/>
</dbReference>
<feature type="compositionally biased region" description="Polar residues" evidence="2">
    <location>
        <begin position="462"/>
        <end position="478"/>
    </location>
</feature>
<feature type="region of interest" description="Disordered" evidence="2">
    <location>
        <begin position="462"/>
        <end position="517"/>
    </location>
</feature>
<dbReference type="EMBL" id="KU950439">
    <property type="protein sequence ID" value="AND01124.1"/>
    <property type="molecule type" value="Genomic_DNA"/>
</dbReference>
<name>A0A172MLE7_LINUS</name>
<sequence>MPVAKLKAGNTTDVMKSEEGNDSLDTFIRQAMGKEPLLSFPRTNDNPVQWIQLLQALDQQQDGPGWPLLTPLKVQMQKCDKCSREFCSSINYRRHTRVHHRLKKLDKDTTKNRHLLGAFWEKLSEDEAKEVLSFKDVALEDIIQGRFRYPLSSEELFSILDDASEKTFLCGAAILMQKYIFDGEASKTGLETKNVVACTSFLVEQKLVKAWLADKDAEALRCQKLLVEEEEAAQRSGSDPQFLQLPILNASRQAEILERKRQKKLRQKEQRAKEQQQEEKADIEETNDATSEAPSEPPCSTACSNDLHDVEMLQYACSSSSEPLELADQDGELDLESQIRYRVDAADQGRDQIVERQTVQGNNRRHVARRHISQKSQWNQVPNGFHASGNKYNGTQLHGTYRDSRPAAMVNGNRKWTRKPRMDNGGETSKPRLEREVTVSQQDHANKRQVLIGSISVAIESSGQQNSNQINPQVPKKSNVQDKYSRADRPPVKQWRPVSRNGSEVQPQHDENGVRESHVNDVSLRLSPGRELANGSLLEHGHLHPERFQFSSQAAKALLAERWKQAMATEHVKLVLAPILEPSKAGTGGVQKNGYVGGGVMVDAKASEGTSVDVSYGGVKAGCSLIDNTKGYRLVTSFRKLVVSHDKADKEKILTKFDIASTRVWEIAENCNAIATHIWSDYRLCTILE</sequence>
<reference evidence="4" key="1">
    <citation type="journal article" date="2016" name="Funct. Integr. Genomics">
        <title>Structural organization of fatty acid desaturase loci in linseed lines with contrasting linolenic acid contents.</title>
        <authorList>
            <person name="Thambugala D."/>
            <person name="Ragupathy R."/>
            <person name="Cloutier S."/>
        </authorList>
    </citation>
    <scope>NUCLEOTIDE SEQUENCE</scope>
</reference>
<evidence type="ECO:0000256" key="2">
    <source>
        <dbReference type="SAM" id="MobiDB-lite"/>
    </source>
</evidence>
<feature type="domain" description="C2H2-type" evidence="3">
    <location>
        <begin position="77"/>
        <end position="104"/>
    </location>
</feature>